<dbReference type="Proteomes" id="UP000051836">
    <property type="component" value="Unassembled WGS sequence"/>
</dbReference>
<reference evidence="1 2" key="1">
    <citation type="submission" date="2015-10" db="EMBL/GenBank/DDBJ databases">
        <authorList>
            <person name="Gilbert D.G."/>
        </authorList>
    </citation>
    <scope>NUCLEOTIDE SEQUENCE [LARGE SCALE GENOMIC DNA]</scope>
    <source>
        <strain evidence="1">FVVF132</strain>
    </source>
</reference>
<keyword evidence="2" id="KW-1185">Reference proteome</keyword>
<evidence type="ECO:0000313" key="2">
    <source>
        <dbReference type="Proteomes" id="UP000051836"/>
    </source>
</evidence>
<sequence>MQELLCIKGPFILPSVDLVLVIVDEKNEVNEVDAESSPYNRSIDIWNICDMVSTVPDEDDQGCEGL</sequence>
<protein>
    <submittedName>
        <fullName evidence="1">Uncharacterized protein</fullName>
    </submittedName>
</protein>
<proteinExistence type="predicted"/>
<accession>A0A0Q3M1Y5</accession>
<evidence type="ECO:0000313" key="1">
    <source>
        <dbReference type="EMBL" id="KQK76703.1"/>
    </source>
</evidence>
<comment type="caution">
    <text evidence="1">The sequence shown here is derived from an EMBL/GenBank/DDBJ whole genome shotgun (WGS) entry which is preliminary data.</text>
</comment>
<name>A0A0Q3M1Y5_AMAAE</name>
<dbReference type="AlphaFoldDB" id="A0A0Q3M1Y5"/>
<dbReference type="EMBL" id="LMAW01002821">
    <property type="protein sequence ID" value="KQK76703.1"/>
    <property type="molecule type" value="Genomic_DNA"/>
</dbReference>
<gene>
    <name evidence="1" type="ORF">AAES_132763</name>
</gene>
<organism evidence="1 2">
    <name type="scientific">Amazona aestiva</name>
    <name type="common">Blue-fronted Amazon parrot</name>
    <dbReference type="NCBI Taxonomy" id="12930"/>
    <lineage>
        <taxon>Eukaryota</taxon>
        <taxon>Metazoa</taxon>
        <taxon>Chordata</taxon>
        <taxon>Craniata</taxon>
        <taxon>Vertebrata</taxon>
        <taxon>Euteleostomi</taxon>
        <taxon>Archelosauria</taxon>
        <taxon>Archosauria</taxon>
        <taxon>Dinosauria</taxon>
        <taxon>Saurischia</taxon>
        <taxon>Theropoda</taxon>
        <taxon>Coelurosauria</taxon>
        <taxon>Aves</taxon>
        <taxon>Neognathae</taxon>
        <taxon>Neoaves</taxon>
        <taxon>Telluraves</taxon>
        <taxon>Australaves</taxon>
        <taxon>Psittaciformes</taxon>
        <taxon>Psittacidae</taxon>
        <taxon>Amazona</taxon>
    </lineage>
</organism>